<organism evidence="1 2">
    <name type="scientific">Meloidogyne graminicola</name>
    <dbReference type="NCBI Taxonomy" id="189291"/>
    <lineage>
        <taxon>Eukaryota</taxon>
        <taxon>Metazoa</taxon>
        <taxon>Ecdysozoa</taxon>
        <taxon>Nematoda</taxon>
        <taxon>Chromadorea</taxon>
        <taxon>Rhabditida</taxon>
        <taxon>Tylenchina</taxon>
        <taxon>Tylenchomorpha</taxon>
        <taxon>Tylenchoidea</taxon>
        <taxon>Meloidogynidae</taxon>
        <taxon>Meloidogyninae</taxon>
        <taxon>Meloidogyne</taxon>
    </lineage>
</organism>
<protein>
    <submittedName>
        <fullName evidence="1">Uncharacterized protein</fullName>
    </submittedName>
</protein>
<name>A0A8S9ZG21_9BILA</name>
<evidence type="ECO:0000313" key="2">
    <source>
        <dbReference type="Proteomes" id="UP000605970"/>
    </source>
</evidence>
<reference evidence="1" key="1">
    <citation type="journal article" date="2020" name="Ecol. Evol.">
        <title>Genome structure and content of the rice root-knot nematode (Meloidogyne graminicola).</title>
        <authorList>
            <person name="Phan N.T."/>
            <person name="Danchin E.G.J."/>
            <person name="Klopp C."/>
            <person name="Perfus-Barbeoch L."/>
            <person name="Kozlowski D.K."/>
            <person name="Koutsovoulos G.D."/>
            <person name="Lopez-Roques C."/>
            <person name="Bouchez O."/>
            <person name="Zahm M."/>
            <person name="Besnard G."/>
            <person name="Bellafiore S."/>
        </authorList>
    </citation>
    <scope>NUCLEOTIDE SEQUENCE</scope>
    <source>
        <strain evidence="1">VN-18</strain>
    </source>
</reference>
<proteinExistence type="predicted"/>
<dbReference type="Proteomes" id="UP000605970">
    <property type="component" value="Unassembled WGS sequence"/>
</dbReference>
<dbReference type="AlphaFoldDB" id="A0A8S9ZG21"/>
<gene>
    <name evidence="1" type="ORF">Mgra_00008335</name>
</gene>
<dbReference type="EMBL" id="JABEBT010000107">
    <property type="protein sequence ID" value="KAF7632266.1"/>
    <property type="molecule type" value="Genomic_DNA"/>
</dbReference>
<sequence length="140" mass="15767">MNQRRKQQRISATALAALICCVTLSFRSNKEIFSENVIIENLAEERRCCLCFIGEMKKEGEVGCSLFINSILVSQKLLAFYNIEEVKLFLNFAYSLFSLVLICIGDNNDCCCTGCCIREGIGSKLGKEECSRRKISKQAK</sequence>
<evidence type="ECO:0000313" key="1">
    <source>
        <dbReference type="EMBL" id="KAF7632266.1"/>
    </source>
</evidence>
<accession>A0A8S9ZG21</accession>
<keyword evidence="2" id="KW-1185">Reference proteome</keyword>
<comment type="caution">
    <text evidence="1">The sequence shown here is derived from an EMBL/GenBank/DDBJ whole genome shotgun (WGS) entry which is preliminary data.</text>
</comment>